<dbReference type="OrthoDB" id="8954335at2759"/>
<proteinExistence type="predicted"/>
<feature type="coiled-coil region" evidence="1">
    <location>
        <begin position="244"/>
        <end position="395"/>
    </location>
</feature>
<dbReference type="InterPro" id="IPR027417">
    <property type="entry name" value="P-loop_NTPase"/>
</dbReference>
<dbReference type="AlphaFoldDB" id="A0A5N6YQJ8"/>
<dbReference type="Proteomes" id="UP000325558">
    <property type="component" value="Unassembled WGS sequence"/>
</dbReference>
<dbReference type="Gene3D" id="2.100.10.30">
    <property type="entry name" value="Jacalin-like lectin domain"/>
    <property type="match status" value="1"/>
</dbReference>
<reference evidence="3" key="1">
    <citation type="submission" date="2019-04" db="EMBL/GenBank/DDBJ databases">
        <title>Friends and foes A comparative genomics study of 23 Aspergillus species from section Flavi.</title>
        <authorList>
            <consortium name="DOE Joint Genome Institute"/>
            <person name="Kjaerbolling I."/>
            <person name="Vesth T."/>
            <person name="Frisvad J.C."/>
            <person name="Nybo J.L."/>
            <person name="Theobald S."/>
            <person name="Kildgaard S."/>
            <person name="Isbrandt T."/>
            <person name="Kuo A."/>
            <person name="Sato A."/>
            <person name="Lyhne E.K."/>
            <person name="Kogle M.E."/>
            <person name="Wiebenga A."/>
            <person name="Kun R.S."/>
            <person name="Lubbers R.J."/>
            <person name="Makela M.R."/>
            <person name="Barry K."/>
            <person name="Chovatia M."/>
            <person name="Clum A."/>
            <person name="Daum C."/>
            <person name="Haridas S."/>
            <person name="He G."/>
            <person name="LaButti K."/>
            <person name="Lipzen A."/>
            <person name="Mondo S."/>
            <person name="Riley R."/>
            <person name="Salamov A."/>
            <person name="Simmons B.A."/>
            <person name="Magnuson J.K."/>
            <person name="Henrissat B."/>
            <person name="Mortensen U.H."/>
            <person name="Larsen T.O."/>
            <person name="Devries R.P."/>
            <person name="Grigoriev I.V."/>
            <person name="Machida M."/>
            <person name="Baker S.E."/>
            <person name="Andersen M.R."/>
        </authorList>
    </citation>
    <scope>NUCLEOTIDE SEQUENCE</scope>
    <source>
        <strain evidence="3">CBS 117612</strain>
    </source>
</reference>
<keyword evidence="1" id="KW-0175">Coiled coil</keyword>
<dbReference type="InterPro" id="IPR001229">
    <property type="entry name" value="Jacalin-like_lectin_dom"/>
</dbReference>
<organism evidence="3">
    <name type="scientific">Aspergillus arachidicola</name>
    <dbReference type="NCBI Taxonomy" id="656916"/>
    <lineage>
        <taxon>Eukaryota</taxon>
        <taxon>Fungi</taxon>
        <taxon>Dikarya</taxon>
        <taxon>Ascomycota</taxon>
        <taxon>Pezizomycotina</taxon>
        <taxon>Eurotiomycetes</taxon>
        <taxon>Eurotiomycetidae</taxon>
        <taxon>Eurotiales</taxon>
        <taxon>Aspergillaceae</taxon>
        <taxon>Aspergillus</taxon>
        <taxon>Aspergillus subgen. Circumdati</taxon>
    </lineage>
</organism>
<evidence type="ECO:0000256" key="1">
    <source>
        <dbReference type="SAM" id="Coils"/>
    </source>
</evidence>
<protein>
    <recommendedName>
        <fullName evidence="2">Jacalin-type lectin domain-containing protein</fullName>
    </recommendedName>
</protein>
<dbReference type="InterPro" id="IPR036404">
    <property type="entry name" value="Jacalin-like_lectin_dom_sf"/>
</dbReference>
<evidence type="ECO:0000313" key="3">
    <source>
        <dbReference type="EMBL" id="KAE8347804.1"/>
    </source>
</evidence>
<evidence type="ECO:0000259" key="2">
    <source>
        <dbReference type="Pfam" id="PF01419"/>
    </source>
</evidence>
<dbReference type="SUPFAM" id="SSF51101">
    <property type="entry name" value="Mannose-binding lectins"/>
    <property type="match status" value="1"/>
</dbReference>
<dbReference type="Pfam" id="PF01419">
    <property type="entry name" value="Jacalin"/>
    <property type="match status" value="1"/>
</dbReference>
<gene>
    <name evidence="3" type="ORF">BDV24DRAFT_157281</name>
</gene>
<sequence>MAVRTLDAPANATACVDSDGSPIRNGDLVPACLGEIVLVADERVILVQAIEPALDRDELGDTRHVKGYPLTTDKGDRVTLVDTPGFDNMSMSDMDILGEILKWMSASHSANAPVNGIIYFHRISDPRMTPAAIASLRVLQRFCGESNLPAIALVTTFWDYGSSSQYLSKYEDLKLTYWKGLLDKGSQVFSYDDGPPTGKGVIQYFCDRKQSVLFDFQKEAVDQGLCVEQTSAGIELQGPFGKEKELLKTQIATLNDALSEKEKAISDLETEKQLFEAQINDLNDNLRGKDQVNTELRKSIETEKKSLENEIIELRSAVRGKEEVVNRLQITLIQEKKLYVDQNAKLKNILDEKDKDITKLQDSFKKEERLWHDKTTELEKSIQEKNDELARLKGQQSVQHSQQAVRQVGSGLGLPFRAYGHANKTVKSIEVYWDGRHLLHSIKGIRITWSDGERSQLYGMRTLRRASYDFAQDERIQSMSIDAVLHVYRIQFTTNRGSFSAGGPGGLRNDVDVGNGVIIGIEGRSSLQIYKLGVAFG</sequence>
<dbReference type="Gene3D" id="3.40.50.300">
    <property type="entry name" value="P-loop containing nucleotide triphosphate hydrolases"/>
    <property type="match status" value="1"/>
</dbReference>
<dbReference type="EMBL" id="ML737112">
    <property type="protein sequence ID" value="KAE8347804.1"/>
    <property type="molecule type" value="Genomic_DNA"/>
</dbReference>
<name>A0A5N6YQJ8_9EURO</name>
<feature type="domain" description="Jacalin-type lectin" evidence="2">
    <location>
        <begin position="407"/>
        <end position="534"/>
    </location>
</feature>
<accession>A0A5N6YQJ8</accession>
<dbReference type="SUPFAM" id="SSF52540">
    <property type="entry name" value="P-loop containing nucleoside triphosphate hydrolases"/>
    <property type="match status" value="1"/>
</dbReference>